<name>A0ABD6DU19_9EURY</name>
<evidence type="ECO:0000313" key="3">
    <source>
        <dbReference type="Proteomes" id="UP001597092"/>
    </source>
</evidence>
<evidence type="ECO:0000313" key="2">
    <source>
        <dbReference type="EMBL" id="MFD1684752.1"/>
    </source>
</evidence>
<protein>
    <submittedName>
        <fullName evidence="2">Uncharacterized protein</fullName>
    </submittedName>
</protein>
<feature type="compositionally biased region" description="Basic and acidic residues" evidence="1">
    <location>
        <begin position="32"/>
        <end position="41"/>
    </location>
</feature>
<proteinExistence type="predicted"/>
<sequence length="50" mass="5513">MTNVILPTRTWTTTAADAAATAVGASDDDVDREPGWLDRRVTHTPRPHLR</sequence>
<dbReference type="RefSeq" id="WP_256307773.1">
    <property type="nucleotide sequence ID" value="NZ_JANHAW010000002.1"/>
</dbReference>
<feature type="region of interest" description="Disordered" evidence="1">
    <location>
        <begin position="20"/>
        <end position="50"/>
    </location>
</feature>
<dbReference type="Proteomes" id="UP001597092">
    <property type="component" value="Unassembled WGS sequence"/>
</dbReference>
<dbReference type="EMBL" id="JBHUDP010000001">
    <property type="protein sequence ID" value="MFD1684752.1"/>
    <property type="molecule type" value="Genomic_DNA"/>
</dbReference>
<gene>
    <name evidence="2" type="ORF">ACFSAS_03895</name>
</gene>
<dbReference type="AlphaFoldDB" id="A0ABD6DU19"/>
<evidence type="ECO:0000256" key="1">
    <source>
        <dbReference type="SAM" id="MobiDB-lite"/>
    </source>
</evidence>
<accession>A0ABD6DU19</accession>
<organism evidence="2 3">
    <name type="scientific">Halobellus litoreus</name>
    <dbReference type="NCBI Taxonomy" id="755310"/>
    <lineage>
        <taxon>Archaea</taxon>
        <taxon>Methanobacteriati</taxon>
        <taxon>Methanobacteriota</taxon>
        <taxon>Stenosarchaea group</taxon>
        <taxon>Halobacteria</taxon>
        <taxon>Halobacteriales</taxon>
        <taxon>Haloferacaceae</taxon>
        <taxon>Halobellus</taxon>
    </lineage>
</organism>
<reference evidence="2 3" key="1">
    <citation type="journal article" date="2019" name="Int. J. Syst. Evol. Microbiol.">
        <title>The Global Catalogue of Microorganisms (GCM) 10K type strain sequencing project: providing services to taxonomists for standard genome sequencing and annotation.</title>
        <authorList>
            <consortium name="The Broad Institute Genomics Platform"/>
            <consortium name="The Broad Institute Genome Sequencing Center for Infectious Disease"/>
            <person name="Wu L."/>
            <person name="Ma J."/>
        </authorList>
    </citation>
    <scope>NUCLEOTIDE SEQUENCE [LARGE SCALE GENOMIC DNA]</scope>
    <source>
        <strain evidence="2 3">CGMCC 1.10387</strain>
    </source>
</reference>
<keyword evidence="3" id="KW-1185">Reference proteome</keyword>
<comment type="caution">
    <text evidence="2">The sequence shown here is derived from an EMBL/GenBank/DDBJ whole genome shotgun (WGS) entry which is preliminary data.</text>
</comment>